<proteinExistence type="predicted"/>
<evidence type="ECO:0000313" key="2">
    <source>
        <dbReference type="RefSeq" id="XP_020021160.1"/>
    </source>
</evidence>
<feature type="compositionally biased region" description="Polar residues" evidence="1">
    <location>
        <begin position="103"/>
        <end position="114"/>
    </location>
</feature>
<feature type="region of interest" description="Disordered" evidence="1">
    <location>
        <begin position="208"/>
        <end position="242"/>
    </location>
</feature>
<feature type="region of interest" description="Disordered" evidence="1">
    <location>
        <begin position="30"/>
        <end position="116"/>
    </location>
</feature>
<reference evidence="2" key="1">
    <citation type="submission" date="2025-08" db="UniProtKB">
        <authorList>
            <consortium name="RefSeq"/>
        </authorList>
    </citation>
    <scope>IDENTIFICATION</scope>
    <source>
        <tissue evidence="2">Leukocyte</tissue>
    </source>
</reference>
<sequence length="321" mass="35725">MAEGNNNEEVIHLNNFHCHRGQDWISLRDGPITISDSSDEEGTPMLVTPAPQQHEDDLDDDVILTEDDSEDDYSEFLDLGPPGVSEFSKSSGQTAREPKPGPSHNQTANDTVNPRSEKKVVILEESGLLFSEGNPLEIQHHSSDDSESELLSNLGGSAALVDDQAIEEDYWLDHPYFQALNQPPLEITNQVVPQERHAEVELGPLLFQHDLPEPDFPRPAFPRPEPQQDGIPGPTSPQPAHPLGELEEQQLATDDEEPGPAFPLEGSQEGNLENLWEQEPAEIDQELITLLVKETEARFPDVANGYIEEIIHLKSYYDLNV</sequence>
<dbReference type="RefSeq" id="XP_020021160.1">
    <property type="nucleotide sequence ID" value="XM_020165571.1"/>
</dbReference>
<organism evidence="2">
    <name type="scientific">Castor canadensis</name>
    <name type="common">American beaver</name>
    <dbReference type="NCBI Taxonomy" id="51338"/>
    <lineage>
        <taxon>Eukaryota</taxon>
        <taxon>Metazoa</taxon>
        <taxon>Chordata</taxon>
        <taxon>Craniata</taxon>
        <taxon>Vertebrata</taxon>
        <taxon>Euteleostomi</taxon>
        <taxon>Mammalia</taxon>
        <taxon>Eutheria</taxon>
        <taxon>Euarchontoglires</taxon>
        <taxon>Glires</taxon>
        <taxon>Rodentia</taxon>
        <taxon>Castorimorpha</taxon>
        <taxon>Castoridae</taxon>
        <taxon>Castor</taxon>
    </lineage>
</organism>
<feature type="compositionally biased region" description="Acidic residues" evidence="1">
    <location>
        <begin position="56"/>
        <end position="75"/>
    </location>
</feature>
<accession>A0A8B7USE3</accession>
<gene>
    <name evidence="2" type="primary">LOC109687617</name>
</gene>
<dbReference type="OrthoDB" id="10009520at2759"/>
<protein>
    <submittedName>
        <fullName evidence="2">E3 ubiquitin-protein ligase RNF216-like isoform X2</fullName>
    </submittedName>
</protein>
<evidence type="ECO:0000256" key="1">
    <source>
        <dbReference type="SAM" id="MobiDB-lite"/>
    </source>
</evidence>
<dbReference type="AlphaFoldDB" id="A0A8B7USE3"/>
<name>A0A8B7USE3_CASCN</name>